<sequence>MDMPFKGLQCSQTRHQGELAKKVDQKIGDGTGDENGPKQRHTIVRTRFCHGGHATGTYIKPE</sequence>
<protein>
    <submittedName>
        <fullName evidence="2">Uncharacterized protein</fullName>
    </submittedName>
</protein>
<name>K6YR58_9ALTE</name>
<feature type="compositionally biased region" description="Basic and acidic residues" evidence="1">
    <location>
        <begin position="15"/>
        <end position="27"/>
    </location>
</feature>
<reference evidence="3" key="1">
    <citation type="journal article" date="2014" name="Environ. Microbiol.">
        <title>Comparative genomics of the marine bacterial genus Glaciecola reveals the high degree of genomic diversity and genomic characteristic for cold adaptation.</title>
        <authorList>
            <person name="Qin Q.L."/>
            <person name="Xie B.B."/>
            <person name="Yu Y."/>
            <person name="Shu Y.L."/>
            <person name="Rong J.C."/>
            <person name="Zhang Y.J."/>
            <person name="Zhao D.L."/>
            <person name="Chen X.L."/>
            <person name="Zhang X.Y."/>
            <person name="Chen B."/>
            <person name="Zhou B.C."/>
            <person name="Zhang Y.Z."/>
        </authorList>
    </citation>
    <scope>NUCLEOTIDE SEQUENCE [LARGE SCALE GENOMIC DNA]</scope>
    <source>
        <strain evidence="3">LMG 21857</strain>
    </source>
</reference>
<accession>K6YR58</accession>
<feature type="region of interest" description="Disordered" evidence="1">
    <location>
        <begin position="1"/>
        <end position="41"/>
    </location>
</feature>
<dbReference type="Proteomes" id="UP000006322">
    <property type="component" value="Unassembled WGS sequence"/>
</dbReference>
<dbReference type="AlphaFoldDB" id="K6YR58"/>
<proteinExistence type="predicted"/>
<gene>
    <name evidence="2" type="ORF">GPLA_4330</name>
</gene>
<organism evidence="2 3">
    <name type="scientific">Paraglaciecola polaris LMG 21857</name>
    <dbReference type="NCBI Taxonomy" id="1129793"/>
    <lineage>
        <taxon>Bacteria</taxon>
        <taxon>Pseudomonadati</taxon>
        <taxon>Pseudomonadota</taxon>
        <taxon>Gammaproteobacteria</taxon>
        <taxon>Alteromonadales</taxon>
        <taxon>Alteromonadaceae</taxon>
        <taxon>Paraglaciecola</taxon>
    </lineage>
</organism>
<dbReference type="EMBL" id="BAER01000127">
    <property type="protein sequence ID" value="GAC35209.1"/>
    <property type="molecule type" value="Genomic_DNA"/>
</dbReference>
<evidence type="ECO:0000313" key="2">
    <source>
        <dbReference type="EMBL" id="GAC35209.1"/>
    </source>
</evidence>
<comment type="caution">
    <text evidence="2">The sequence shown here is derived from an EMBL/GenBank/DDBJ whole genome shotgun (WGS) entry which is preliminary data.</text>
</comment>
<evidence type="ECO:0000313" key="3">
    <source>
        <dbReference type="Proteomes" id="UP000006322"/>
    </source>
</evidence>
<evidence type="ECO:0000256" key="1">
    <source>
        <dbReference type="SAM" id="MobiDB-lite"/>
    </source>
</evidence>
<keyword evidence="3" id="KW-1185">Reference proteome</keyword>